<dbReference type="GO" id="GO:0006508">
    <property type="term" value="P:proteolysis"/>
    <property type="evidence" value="ECO:0007669"/>
    <property type="project" value="InterPro"/>
</dbReference>
<evidence type="ECO:0000256" key="2">
    <source>
        <dbReference type="ARBA" id="ARBA00022801"/>
    </source>
</evidence>
<dbReference type="PANTHER" id="PTHR42776:SF13">
    <property type="entry name" value="DIPEPTIDYL-PEPTIDASE 5"/>
    <property type="match status" value="1"/>
</dbReference>
<comment type="caution">
    <text evidence="4">The sequence shown here is derived from an EMBL/GenBank/DDBJ whole genome shotgun (WGS) entry which is preliminary data.</text>
</comment>
<evidence type="ECO:0000259" key="3">
    <source>
        <dbReference type="Pfam" id="PF00326"/>
    </source>
</evidence>
<protein>
    <submittedName>
        <fullName evidence="4">Peptidase S9A/B/C family catalytic domain protein</fullName>
    </submittedName>
</protein>
<reference evidence="4" key="1">
    <citation type="submission" date="2012-11" db="EMBL/GenBank/DDBJ databases">
        <title>Dependencies among metagenomic species, viruses, plasmids and units of genetic variation.</title>
        <authorList>
            <person name="Nielsen H.B."/>
            <person name="Almeida M."/>
            <person name="Juncker A.S."/>
            <person name="Rasmussen S."/>
            <person name="Li J."/>
            <person name="Sunagawa S."/>
            <person name="Plichta D."/>
            <person name="Gautier L."/>
            <person name="Le Chatelier E."/>
            <person name="Peletier E."/>
            <person name="Bonde I."/>
            <person name="Nielsen T."/>
            <person name="Manichanh C."/>
            <person name="Arumugam M."/>
            <person name="Batto J."/>
            <person name="Santos M.B.Q.D."/>
            <person name="Blom N."/>
            <person name="Borruel N."/>
            <person name="Burgdorf K.S."/>
            <person name="Boumezbeur F."/>
            <person name="Casellas F."/>
            <person name="Dore J."/>
            <person name="Guarner F."/>
            <person name="Hansen T."/>
            <person name="Hildebrand F."/>
            <person name="Kaas R.S."/>
            <person name="Kennedy S."/>
            <person name="Kristiansen K."/>
            <person name="Kultima J.R."/>
            <person name="Leonard P."/>
            <person name="Levenez F."/>
            <person name="Lund O."/>
            <person name="Moumen B."/>
            <person name="Le Paslier D."/>
            <person name="Pons N."/>
            <person name="Pedersen O."/>
            <person name="Prifti E."/>
            <person name="Qin J."/>
            <person name="Raes J."/>
            <person name="Tap J."/>
            <person name="Tims S."/>
            <person name="Ussery D.W."/>
            <person name="Yamada T."/>
            <person name="MetaHit consortium"/>
            <person name="Renault P."/>
            <person name="Sicheritz-Ponten T."/>
            <person name="Bork P."/>
            <person name="Wang J."/>
            <person name="Brunak S."/>
            <person name="Ehrlich S.D."/>
        </authorList>
    </citation>
    <scope>NUCLEOTIDE SEQUENCE [LARGE SCALE GENOMIC DNA]</scope>
</reference>
<dbReference type="Pfam" id="PF00326">
    <property type="entry name" value="Peptidase_S9"/>
    <property type="match status" value="1"/>
</dbReference>
<evidence type="ECO:0000313" key="4">
    <source>
        <dbReference type="EMBL" id="CDE31964.1"/>
    </source>
</evidence>
<sequence length="111" mass="13422">MYTDTEEAWFSNWEYDDAYWNKDMTDRARRTYENSPHKFVDKWDTPILCIHGEMDYRINANQGFGAFNAARLRGIPAELLIFPDENHWVLKPQNGVLWQRTFFGWLDKWLK</sequence>
<dbReference type="SUPFAM" id="SSF53474">
    <property type="entry name" value="alpha/beta-Hydrolases"/>
    <property type="match status" value="1"/>
</dbReference>
<keyword evidence="1" id="KW-0732">Signal</keyword>
<gene>
    <name evidence="4" type="ORF">BN741_00073</name>
</gene>
<organism evidence="4">
    <name type="scientific">Leyella stercorea CAG:629</name>
    <dbReference type="NCBI Taxonomy" id="1263103"/>
    <lineage>
        <taxon>Bacteria</taxon>
        <taxon>Pseudomonadati</taxon>
        <taxon>Bacteroidota</taxon>
        <taxon>Bacteroidia</taxon>
        <taxon>Bacteroidales</taxon>
        <taxon>Prevotellaceae</taxon>
        <taxon>Leyella</taxon>
    </lineage>
</organism>
<dbReference type="STRING" id="1263103.BN741_00073"/>
<dbReference type="InterPro" id="IPR029058">
    <property type="entry name" value="AB_hydrolase_fold"/>
</dbReference>
<dbReference type="Gene3D" id="3.40.50.1820">
    <property type="entry name" value="alpha/beta hydrolase"/>
    <property type="match status" value="1"/>
</dbReference>
<dbReference type="AlphaFoldDB" id="R7GX26"/>
<proteinExistence type="predicted"/>
<feature type="domain" description="Peptidase S9 prolyl oligopeptidase catalytic" evidence="3">
    <location>
        <begin position="2"/>
        <end position="111"/>
    </location>
</feature>
<dbReference type="InterPro" id="IPR001375">
    <property type="entry name" value="Peptidase_S9_cat"/>
</dbReference>
<dbReference type="PANTHER" id="PTHR42776">
    <property type="entry name" value="SERINE PEPTIDASE S9 FAMILY MEMBER"/>
    <property type="match status" value="1"/>
</dbReference>
<name>R7GX26_9BACT</name>
<evidence type="ECO:0000256" key="1">
    <source>
        <dbReference type="ARBA" id="ARBA00022729"/>
    </source>
</evidence>
<dbReference type="GO" id="GO:0004252">
    <property type="term" value="F:serine-type endopeptidase activity"/>
    <property type="evidence" value="ECO:0007669"/>
    <property type="project" value="TreeGrafter"/>
</dbReference>
<accession>R7GX26</accession>
<dbReference type="EMBL" id="CBIT010000113">
    <property type="protein sequence ID" value="CDE31964.1"/>
    <property type="molecule type" value="Genomic_DNA"/>
</dbReference>
<dbReference type="Proteomes" id="UP000018072">
    <property type="component" value="Unassembled WGS sequence"/>
</dbReference>
<keyword evidence="2" id="KW-0378">Hydrolase</keyword>